<keyword evidence="1" id="KW-1133">Transmembrane helix</keyword>
<sequence length="75" mass="9228">MNHYFYFVFVFVFAFSFRFSFRSILYYMHFSGFLYDFLFSIYLFITRKKVKWLGTGQRITTCQCGVDRFFGSRQV</sequence>
<keyword evidence="3" id="KW-1185">Reference proteome</keyword>
<keyword evidence="1" id="KW-0812">Transmembrane</keyword>
<accession>A0A5D2KPK0</accession>
<proteinExistence type="predicted"/>
<protein>
    <submittedName>
        <fullName evidence="2">Uncharacterized protein</fullName>
    </submittedName>
</protein>
<name>A0A5D2KPK0_GOSTO</name>
<dbReference type="AlphaFoldDB" id="A0A5D2KPK0"/>
<feature type="transmembrane region" description="Helical" evidence="1">
    <location>
        <begin position="27"/>
        <end position="45"/>
    </location>
</feature>
<dbReference type="EMBL" id="CM017627">
    <property type="protein sequence ID" value="TYH68636.1"/>
    <property type="molecule type" value="Genomic_DNA"/>
</dbReference>
<feature type="transmembrane region" description="Helical" evidence="1">
    <location>
        <begin position="5"/>
        <end position="21"/>
    </location>
</feature>
<evidence type="ECO:0000313" key="3">
    <source>
        <dbReference type="Proteomes" id="UP000322667"/>
    </source>
</evidence>
<evidence type="ECO:0000256" key="1">
    <source>
        <dbReference type="SAM" id="Phobius"/>
    </source>
</evidence>
<dbReference type="Proteomes" id="UP000322667">
    <property type="component" value="Chromosome D05"/>
</dbReference>
<reference evidence="2 3" key="1">
    <citation type="submission" date="2019-07" db="EMBL/GenBank/DDBJ databases">
        <title>WGS assembly of Gossypium tomentosum.</title>
        <authorList>
            <person name="Chen Z.J."/>
            <person name="Sreedasyam A."/>
            <person name="Ando A."/>
            <person name="Song Q."/>
            <person name="De L."/>
            <person name="Hulse-Kemp A."/>
            <person name="Ding M."/>
            <person name="Ye W."/>
            <person name="Kirkbride R."/>
            <person name="Jenkins J."/>
            <person name="Plott C."/>
            <person name="Lovell J."/>
            <person name="Lin Y.-M."/>
            <person name="Vaughn R."/>
            <person name="Liu B."/>
            <person name="Li W."/>
            <person name="Simpson S."/>
            <person name="Scheffler B."/>
            <person name="Saski C."/>
            <person name="Grover C."/>
            <person name="Hu G."/>
            <person name="Conover J."/>
            <person name="Carlson J."/>
            <person name="Shu S."/>
            <person name="Boston L."/>
            <person name="Williams M."/>
            <person name="Peterson D."/>
            <person name="Mcgee K."/>
            <person name="Jones D."/>
            <person name="Wendel J."/>
            <person name="Stelly D."/>
            <person name="Grimwood J."/>
            <person name="Schmutz J."/>
        </authorList>
    </citation>
    <scope>NUCLEOTIDE SEQUENCE [LARGE SCALE GENOMIC DNA]</scope>
    <source>
        <strain evidence="2">7179.01</strain>
    </source>
</reference>
<evidence type="ECO:0000313" key="2">
    <source>
        <dbReference type="EMBL" id="TYH68636.1"/>
    </source>
</evidence>
<gene>
    <name evidence="2" type="ORF">ES332_D05G000100v1</name>
</gene>
<organism evidence="2 3">
    <name type="scientific">Gossypium tomentosum</name>
    <name type="common">Hawaiian cotton</name>
    <name type="synonym">Gossypium sandvicense</name>
    <dbReference type="NCBI Taxonomy" id="34277"/>
    <lineage>
        <taxon>Eukaryota</taxon>
        <taxon>Viridiplantae</taxon>
        <taxon>Streptophyta</taxon>
        <taxon>Embryophyta</taxon>
        <taxon>Tracheophyta</taxon>
        <taxon>Spermatophyta</taxon>
        <taxon>Magnoliopsida</taxon>
        <taxon>eudicotyledons</taxon>
        <taxon>Gunneridae</taxon>
        <taxon>Pentapetalae</taxon>
        <taxon>rosids</taxon>
        <taxon>malvids</taxon>
        <taxon>Malvales</taxon>
        <taxon>Malvaceae</taxon>
        <taxon>Malvoideae</taxon>
        <taxon>Gossypium</taxon>
    </lineage>
</organism>
<keyword evidence="1" id="KW-0472">Membrane</keyword>